<sequence length="88" mass="9657">MSESAYKPTEAYEDELDQLACSIREELRLAGFAPAFDPVPDEIAQARRAGELLRKRRAMALRVIANYVGPALVVIGVSVVLRVLVPGF</sequence>
<reference evidence="2" key="1">
    <citation type="submission" date="2023-07" db="EMBL/GenBank/DDBJ databases">
        <authorList>
            <person name="Kim M."/>
        </authorList>
    </citation>
    <scope>NUCLEOTIDE SEQUENCE</scope>
    <source>
        <strain evidence="2">BIUV-7</strain>
    </source>
</reference>
<gene>
    <name evidence="2" type="ORF">Q4F19_14030</name>
</gene>
<dbReference type="EMBL" id="JAUOTP010000006">
    <property type="protein sequence ID" value="MDO6415507.1"/>
    <property type="molecule type" value="Genomic_DNA"/>
</dbReference>
<accession>A0ABT8YAZ3</accession>
<feature type="transmembrane region" description="Helical" evidence="1">
    <location>
        <begin position="64"/>
        <end position="85"/>
    </location>
</feature>
<evidence type="ECO:0000256" key="1">
    <source>
        <dbReference type="SAM" id="Phobius"/>
    </source>
</evidence>
<proteinExistence type="predicted"/>
<evidence type="ECO:0000313" key="2">
    <source>
        <dbReference type="EMBL" id="MDO6415507.1"/>
    </source>
</evidence>
<comment type="caution">
    <text evidence="2">The sequence shown here is derived from an EMBL/GenBank/DDBJ whole genome shotgun (WGS) entry which is preliminary data.</text>
</comment>
<name>A0ABT8YAZ3_9SPHN</name>
<keyword evidence="1" id="KW-0812">Transmembrane</keyword>
<organism evidence="2 3">
    <name type="scientific">Sphingomonas natans</name>
    <dbReference type="NCBI Taxonomy" id="3063330"/>
    <lineage>
        <taxon>Bacteria</taxon>
        <taxon>Pseudomonadati</taxon>
        <taxon>Pseudomonadota</taxon>
        <taxon>Alphaproteobacteria</taxon>
        <taxon>Sphingomonadales</taxon>
        <taxon>Sphingomonadaceae</taxon>
        <taxon>Sphingomonas</taxon>
    </lineage>
</organism>
<keyword evidence="1" id="KW-0472">Membrane</keyword>
<evidence type="ECO:0000313" key="3">
    <source>
        <dbReference type="Proteomes" id="UP001169764"/>
    </source>
</evidence>
<dbReference type="Proteomes" id="UP001169764">
    <property type="component" value="Unassembled WGS sequence"/>
</dbReference>
<protein>
    <submittedName>
        <fullName evidence="2">Uncharacterized protein</fullName>
    </submittedName>
</protein>
<dbReference type="RefSeq" id="WP_303543569.1">
    <property type="nucleotide sequence ID" value="NZ_JAUOTP010000006.1"/>
</dbReference>
<keyword evidence="1" id="KW-1133">Transmembrane helix</keyword>
<keyword evidence="3" id="KW-1185">Reference proteome</keyword>